<dbReference type="Proteomes" id="UP001302367">
    <property type="component" value="Chromosome 7"/>
</dbReference>
<evidence type="ECO:0000313" key="4">
    <source>
        <dbReference type="Proteomes" id="UP000230605"/>
    </source>
</evidence>
<accession>A0A2G5HHN9</accession>
<dbReference type="OrthoDB" id="3649211at2759"/>
<dbReference type="AlphaFoldDB" id="A0A2G5HHN9"/>
<feature type="region of interest" description="Disordered" evidence="1">
    <location>
        <begin position="1"/>
        <end position="28"/>
    </location>
</feature>
<dbReference type="Proteomes" id="UP000230605">
    <property type="component" value="Chromosome 7"/>
</dbReference>
<evidence type="ECO:0000313" key="5">
    <source>
        <dbReference type="Proteomes" id="UP001302367"/>
    </source>
</evidence>
<gene>
    <name evidence="2" type="ORF">CB0940_09228</name>
    <name evidence="3" type="ORF">RHO25_011125</name>
</gene>
<reference evidence="2 4" key="1">
    <citation type="submission" date="2015-10" db="EMBL/GenBank/DDBJ databases">
        <title>The cercosporin biosynthetic gene cluster was horizontally transferred to several fungal lineages and shown to be expanded in Cercospora beticola based on microsynteny with recipient genomes.</title>
        <authorList>
            <person name="De Jonge R."/>
            <person name="Ebert M.K."/>
            <person name="Suttle J.C."/>
            <person name="Jurick Ii W.M."/>
            <person name="Secor G.A."/>
            <person name="Thomma B.P."/>
            <person name="Van De Peer Y."/>
            <person name="Bolton M.D."/>
        </authorList>
    </citation>
    <scope>NUCLEOTIDE SEQUENCE [LARGE SCALE GENOMIC DNA]</scope>
    <source>
        <strain evidence="2 4">09-40</strain>
    </source>
</reference>
<sequence>MADNAPPVEDPKTEFTRSRTTLSPPQYTGDAAGRVSAVTELLEHILLLAVASQCDEAKDNMDWTGLKMPGCGNVAKGGICLFRIQRVNKTFRNAVQGSTKLKQLIYLAPRHDTSGILEEDHLEGTWPAAYKPLEFMVSLLGAHVEDGFLDLFGLQQWVPGAETLVTKTNPSLVDGLATPYEQTIGKLPQGWHNPEASWRNIKICTAKEPSAIRYAFWTDFDENADAPPFDPIWQLGKDATLGYVFELYSIVLEVLGDYIPKKILMQRKHYAVYNKLLECLASGDEGLDQKIRHLAYLVDIQFTDDVTAMGHEMEKVIARRTGEIEIQEESGKLPES</sequence>
<keyword evidence="5" id="KW-1185">Reference proteome</keyword>
<dbReference type="EMBL" id="CP134190">
    <property type="protein sequence ID" value="WPB06468.1"/>
    <property type="molecule type" value="Genomic_DNA"/>
</dbReference>
<reference evidence="3 5" key="2">
    <citation type="submission" date="2023-09" db="EMBL/GenBank/DDBJ databases">
        <title>Complete-Gapless Cercospora beticola genome.</title>
        <authorList>
            <person name="Wyatt N.A."/>
            <person name="Spanner R.E."/>
            <person name="Bolton M.D."/>
        </authorList>
    </citation>
    <scope>NUCLEOTIDE SEQUENCE [LARGE SCALE GENOMIC DNA]</scope>
    <source>
        <strain evidence="3">Cb09-40</strain>
    </source>
</reference>
<evidence type="ECO:0000313" key="3">
    <source>
        <dbReference type="EMBL" id="WPB06468.1"/>
    </source>
</evidence>
<name>A0A2G5HHN9_CERBT</name>
<dbReference type="EMBL" id="LKMD01000106">
    <property type="protein sequence ID" value="PIA92060.1"/>
    <property type="molecule type" value="Genomic_DNA"/>
</dbReference>
<protein>
    <submittedName>
        <fullName evidence="2">Uncharacterized protein</fullName>
    </submittedName>
</protein>
<evidence type="ECO:0000256" key="1">
    <source>
        <dbReference type="SAM" id="MobiDB-lite"/>
    </source>
</evidence>
<organism evidence="2 4">
    <name type="scientific">Cercospora beticola</name>
    <name type="common">Sugarbeet leaf spot fungus</name>
    <dbReference type="NCBI Taxonomy" id="122368"/>
    <lineage>
        <taxon>Eukaryota</taxon>
        <taxon>Fungi</taxon>
        <taxon>Dikarya</taxon>
        <taxon>Ascomycota</taxon>
        <taxon>Pezizomycotina</taxon>
        <taxon>Dothideomycetes</taxon>
        <taxon>Dothideomycetidae</taxon>
        <taxon>Mycosphaerellales</taxon>
        <taxon>Mycosphaerellaceae</taxon>
        <taxon>Cercospora</taxon>
    </lineage>
</organism>
<proteinExistence type="predicted"/>
<evidence type="ECO:0000313" key="2">
    <source>
        <dbReference type="EMBL" id="PIA92060.1"/>
    </source>
</evidence>